<feature type="active site" description="Charge relay system" evidence="2">
    <location>
        <position position="268"/>
    </location>
</feature>
<dbReference type="EMBL" id="SLZR01000008">
    <property type="protein sequence ID" value="TCS40810.1"/>
    <property type="molecule type" value="Genomic_DNA"/>
</dbReference>
<dbReference type="Pfam" id="PF00561">
    <property type="entry name" value="Abhydrolase_1"/>
    <property type="match status" value="1"/>
</dbReference>
<comment type="similarity">
    <text evidence="1">Belongs to the AB hydrolase superfamily. AB hydrolase 4 family.</text>
</comment>
<dbReference type="PANTHER" id="PTHR10794:SF94">
    <property type="entry name" value="ESTERASE YHET-RELATED"/>
    <property type="match status" value="1"/>
</dbReference>
<dbReference type="Gene3D" id="3.40.50.1820">
    <property type="entry name" value="alpha/beta hydrolase"/>
    <property type="match status" value="1"/>
</dbReference>
<evidence type="ECO:0000256" key="2">
    <source>
        <dbReference type="PIRSR" id="PIRSR005211-1"/>
    </source>
</evidence>
<keyword evidence="5" id="KW-1185">Reference proteome</keyword>
<evidence type="ECO:0000256" key="1">
    <source>
        <dbReference type="ARBA" id="ARBA00010884"/>
    </source>
</evidence>
<reference evidence="4 5" key="1">
    <citation type="submission" date="2019-03" db="EMBL/GenBank/DDBJ databases">
        <title>Genomic Encyclopedia of Archaeal and Bacterial Type Strains, Phase II (KMG-II): from individual species to whole genera.</title>
        <authorList>
            <person name="Goeker M."/>
        </authorList>
    </citation>
    <scope>NUCLEOTIDE SEQUENCE [LARGE SCALE GENOMIC DNA]</scope>
    <source>
        <strain evidence="4 5">DSM 15388</strain>
    </source>
</reference>
<feature type="active site" description="Charge relay system" evidence="2">
    <location>
        <position position="297"/>
    </location>
</feature>
<evidence type="ECO:0000313" key="5">
    <source>
        <dbReference type="Proteomes" id="UP000295793"/>
    </source>
</evidence>
<dbReference type="SUPFAM" id="SSF53474">
    <property type="entry name" value="alpha/beta-Hydrolases"/>
    <property type="match status" value="1"/>
</dbReference>
<gene>
    <name evidence="4" type="ORF">BCF53_108179</name>
</gene>
<dbReference type="InterPro" id="IPR012020">
    <property type="entry name" value="ABHD4"/>
</dbReference>
<dbReference type="GO" id="GO:0047372">
    <property type="term" value="F:monoacylglycerol lipase activity"/>
    <property type="evidence" value="ECO:0007669"/>
    <property type="project" value="TreeGrafter"/>
</dbReference>
<organism evidence="4 5">
    <name type="scientific">Reinekea marinisedimentorum</name>
    <dbReference type="NCBI Taxonomy" id="230495"/>
    <lineage>
        <taxon>Bacteria</taxon>
        <taxon>Pseudomonadati</taxon>
        <taxon>Pseudomonadota</taxon>
        <taxon>Gammaproteobacteria</taxon>
        <taxon>Oceanospirillales</taxon>
        <taxon>Saccharospirillaceae</taxon>
        <taxon>Reinekea</taxon>
    </lineage>
</organism>
<dbReference type="InterPro" id="IPR029058">
    <property type="entry name" value="AB_hydrolase_fold"/>
</dbReference>
<dbReference type="PANTHER" id="PTHR10794">
    <property type="entry name" value="ABHYDROLASE DOMAIN-CONTAINING PROTEIN"/>
    <property type="match status" value="1"/>
</dbReference>
<evidence type="ECO:0000313" key="4">
    <source>
        <dbReference type="EMBL" id="TCS40810.1"/>
    </source>
</evidence>
<dbReference type="RefSeq" id="WP_165901889.1">
    <property type="nucleotide sequence ID" value="NZ_SLZR01000008.1"/>
</dbReference>
<dbReference type="GO" id="GO:0034338">
    <property type="term" value="F:short-chain carboxylesterase activity"/>
    <property type="evidence" value="ECO:0007669"/>
    <property type="project" value="TreeGrafter"/>
</dbReference>
<sequence length="327" mass="36895">MPESIFDFPAYTAGYGLSNGHFQTIFPYLLRRVRVPFVRSRLELEDGDFLLLDTLAQENKSSPWLVISHGLEGSTDAHYVHGIAKAFYAAGWSVQAWNFRSCGGEMNRLPRFYHSGAYDDLQRVVAHVEQAHGAEHIFLSGFSMGGNKTVLALADKKLSPAVIGGAAYSVPLDLTDSAFQLSRPAQSVYMKRFLKNLKPKIEYKARKFPKLVSATGYDEIKNFHQFDNRYTAPLHGFDSALEYWTSCSSKPALKKLKRPTLIVNAQNDPFLSHSCKDCRCRDRSRNLHMELPISGGHVGFARWRINQPLWTEMRALSFANNLLSGRT</sequence>
<name>A0A4R3I6T9_9GAMM</name>
<feature type="domain" description="AB hydrolase-1" evidence="3">
    <location>
        <begin position="63"/>
        <end position="274"/>
    </location>
</feature>
<protein>
    <recommendedName>
        <fullName evidence="3">AB hydrolase-1 domain-containing protein</fullName>
    </recommendedName>
</protein>
<dbReference type="Proteomes" id="UP000295793">
    <property type="component" value="Unassembled WGS sequence"/>
</dbReference>
<dbReference type="PIRSF" id="PIRSF005211">
    <property type="entry name" value="Ab_hydro_YheT"/>
    <property type="match status" value="1"/>
</dbReference>
<accession>A0A4R3I6T9</accession>
<dbReference type="InterPro" id="IPR050960">
    <property type="entry name" value="AB_hydrolase_4_sf"/>
</dbReference>
<dbReference type="AlphaFoldDB" id="A0A4R3I6T9"/>
<proteinExistence type="inferred from homology"/>
<dbReference type="InterPro" id="IPR000073">
    <property type="entry name" value="AB_hydrolase_1"/>
</dbReference>
<evidence type="ECO:0000259" key="3">
    <source>
        <dbReference type="Pfam" id="PF00561"/>
    </source>
</evidence>
<comment type="caution">
    <text evidence="4">The sequence shown here is derived from an EMBL/GenBank/DDBJ whole genome shotgun (WGS) entry which is preliminary data.</text>
</comment>
<feature type="active site" description="Charge relay system" evidence="2">
    <location>
        <position position="143"/>
    </location>
</feature>